<evidence type="ECO:0000313" key="2">
    <source>
        <dbReference type="Proteomes" id="UP000639775"/>
    </source>
</evidence>
<dbReference type="Proteomes" id="UP000639775">
    <property type="component" value="Unassembled WGS sequence"/>
</dbReference>
<dbReference type="NCBIfam" id="TIGR02019">
    <property type="entry name" value="BchJ"/>
    <property type="match status" value="1"/>
</dbReference>
<name>A0A967BGK2_9RHOB</name>
<dbReference type="EMBL" id="JAAORB010000049">
    <property type="protein sequence ID" value="NHQ75831.1"/>
    <property type="molecule type" value="Genomic_DNA"/>
</dbReference>
<comment type="caution">
    <text evidence="1">The sequence shown here is derived from an EMBL/GenBank/DDBJ whole genome shotgun (WGS) entry which is preliminary data.</text>
</comment>
<reference evidence="1" key="1">
    <citation type="submission" date="2020-03" db="EMBL/GenBank/DDBJ databases">
        <title>Roseovarius gahaiensis sp. nov., isolated from Gahai Saline Lake, China.</title>
        <authorList>
            <person name="Sun X."/>
        </authorList>
    </citation>
    <scope>NUCLEOTIDE SEQUENCE</scope>
    <source>
        <strain evidence="1">GH877</strain>
    </source>
</reference>
<dbReference type="SUPFAM" id="SSF111126">
    <property type="entry name" value="Ligand-binding domain in the NO signalling and Golgi transport"/>
    <property type="match status" value="1"/>
</dbReference>
<accession>A0A967BGK2</accession>
<protein>
    <submittedName>
        <fullName evidence="1">Bacteriochlorophyll 4-vinyl reductase</fullName>
    </submittedName>
</protein>
<dbReference type="AlphaFoldDB" id="A0A967BGK2"/>
<dbReference type="InterPro" id="IPR010249">
    <property type="entry name" value="BchJ"/>
</dbReference>
<dbReference type="InterPro" id="IPR024096">
    <property type="entry name" value="NO_sig/Golgi_transp_ligand-bd"/>
</dbReference>
<sequence>MGHLKGINRVGPNAILQSAEALRALGGQDTVERVFEGAGLLGLLEHPPQDMVPASQAARLHATIARDLPPGLALEIAHESGRRTGEYILAHRIPRLAQWILRALPVRLSGLMLLKAICHHSWTFAGSADVTHHPADPMELTIHDNPLAVTGCAWHCAVFETLFHRLVSPRLVVEHRACCAQSGRICRFVFHRDR</sequence>
<evidence type="ECO:0000313" key="1">
    <source>
        <dbReference type="EMBL" id="NHQ75831.1"/>
    </source>
</evidence>
<gene>
    <name evidence="1" type="primary">bchJ</name>
    <name evidence="1" type="ORF">HAT86_15375</name>
</gene>
<dbReference type="GO" id="GO:0015979">
    <property type="term" value="P:photosynthesis"/>
    <property type="evidence" value="ECO:0007669"/>
    <property type="project" value="InterPro"/>
</dbReference>
<dbReference type="GO" id="GO:0030494">
    <property type="term" value="P:bacteriochlorophyll biosynthetic process"/>
    <property type="evidence" value="ECO:0007669"/>
    <property type="project" value="InterPro"/>
</dbReference>
<keyword evidence="2" id="KW-1185">Reference proteome</keyword>
<dbReference type="RefSeq" id="WP_167199866.1">
    <property type="nucleotide sequence ID" value="NZ_JAAORB010000049.1"/>
</dbReference>
<proteinExistence type="predicted"/>
<organism evidence="1 2">
    <name type="scientific">Roseovarius gahaiensis</name>
    <dbReference type="NCBI Taxonomy" id="2716691"/>
    <lineage>
        <taxon>Bacteria</taxon>
        <taxon>Pseudomonadati</taxon>
        <taxon>Pseudomonadota</taxon>
        <taxon>Alphaproteobacteria</taxon>
        <taxon>Rhodobacterales</taxon>
        <taxon>Roseobacteraceae</taxon>
        <taxon>Roseovarius</taxon>
    </lineage>
</organism>